<dbReference type="AlphaFoldDB" id="A0A672T766"/>
<evidence type="ECO:0000256" key="4">
    <source>
        <dbReference type="ARBA" id="ARBA00022692"/>
    </source>
</evidence>
<feature type="repeat" description="Solcar" evidence="10">
    <location>
        <begin position="99"/>
        <end position="192"/>
    </location>
</feature>
<comment type="similarity">
    <text evidence="2 11">Belongs to the mitochondrial carrier (TC 2.A.29) family.</text>
</comment>
<dbReference type="InParanoid" id="A0A672T766"/>
<dbReference type="KEGG" id="sgh:107596024"/>
<comment type="subcellular location">
    <subcellularLocation>
        <location evidence="1">Mitochondrion inner membrane</location>
        <topology evidence="1">Multi-pass membrane protein</topology>
    </subcellularLocation>
</comment>
<dbReference type="Pfam" id="PF00153">
    <property type="entry name" value="Mito_carr"/>
    <property type="match status" value="3"/>
</dbReference>
<keyword evidence="7" id="KW-1133">Transmembrane helix</keyword>
<proteinExistence type="inferred from homology"/>
<dbReference type="FunCoup" id="A0A672T766">
    <property type="interactions" value="587"/>
</dbReference>
<dbReference type="Gene3D" id="1.50.40.10">
    <property type="entry name" value="Mitochondrial carrier domain"/>
    <property type="match status" value="1"/>
</dbReference>
<dbReference type="GeneID" id="107596024"/>
<name>A0A672T766_SINGR</name>
<dbReference type="FunFam" id="1.50.40.10:FF:000039">
    <property type="entry name" value="Solute carrier family 25 member 35"/>
    <property type="match status" value="1"/>
</dbReference>
<keyword evidence="4 10" id="KW-0812">Transmembrane</keyword>
<evidence type="ECO:0000256" key="10">
    <source>
        <dbReference type="PROSITE-ProRule" id="PRU00282"/>
    </source>
</evidence>
<dbReference type="OMA" id="YMVKTQI"/>
<dbReference type="RefSeq" id="XP_016142110.1">
    <property type="nucleotide sequence ID" value="XM_016286624.1"/>
</dbReference>
<dbReference type="OrthoDB" id="6703404at2759"/>
<evidence type="ECO:0008006" key="14">
    <source>
        <dbReference type="Google" id="ProtNLM"/>
    </source>
</evidence>
<evidence type="ECO:0000313" key="12">
    <source>
        <dbReference type="Ensembl" id="ENSSGRP00000110595.1"/>
    </source>
</evidence>
<dbReference type="GO" id="GO:0005743">
    <property type="term" value="C:mitochondrial inner membrane"/>
    <property type="evidence" value="ECO:0007669"/>
    <property type="project" value="UniProtKB-SubCell"/>
</dbReference>
<dbReference type="InterPro" id="IPR018108">
    <property type="entry name" value="MCP_transmembrane"/>
</dbReference>
<gene>
    <name evidence="12" type="primary">slc25a35</name>
</gene>
<dbReference type="PROSITE" id="PS50920">
    <property type="entry name" value="SOLCAR"/>
    <property type="match status" value="3"/>
</dbReference>
<evidence type="ECO:0000256" key="11">
    <source>
        <dbReference type="RuleBase" id="RU000488"/>
    </source>
</evidence>
<keyword evidence="6" id="KW-0999">Mitochondrion inner membrane</keyword>
<evidence type="ECO:0000256" key="2">
    <source>
        <dbReference type="ARBA" id="ARBA00006375"/>
    </source>
</evidence>
<reference evidence="12" key="1">
    <citation type="submission" date="2025-08" db="UniProtKB">
        <authorList>
            <consortium name="Ensembl"/>
        </authorList>
    </citation>
    <scope>IDENTIFICATION</scope>
</reference>
<feature type="repeat" description="Solcar" evidence="10">
    <location>
        <begin position="1"/>
        <end position="90"/>
    </location>
</feature>
<dbReference type="InterPro" id="IPR023395">
    <property type="entry name" value="MCP_dom_sf"/>
</dbReference>
<dbReference type="SUPFAM" id="SSF103506">
    <property type="entry name" value="Mitochondrial carrier"/>
    <property type="match status" value="1"/>
</dbReference>
<evidence type="ECO:0000256" key="7">
    <source>
        <dbReference type="ARBA" id="ARBA00022989"/>
    </source>
</evidence>
<dbReference type="InterPro" id="IPR051508">
    <property type="entry name" value="Mito_Carrier_Antiporter"/>
</dbReference>
<keyword evidence="9 10" id="KW-0472">Membrane</keyword>
<sequence>MDFVLGGAAACGACFFTNPLEVVKTRMQLQGELKSRGTYQVYYRNVFHAFYTIGKIDGLAGLQKGLVPGLVYQFVMNGVRLGSYAIIESLGYIHTDGRVSATKSIVSGAIAGVVGAVMGSPIYLVKTHLQSQSTSSIAVGHQYKHRGMMHALLAIHKQHGILGLWRGASAAVPRVSVGSAAQLSTFSASKELVTDLQVFSEGSWLIALSAGMISSVVVVLAMTPFDVVSTRLYNQPVDHVGKGILYRGFVDCFSKTLKKEGMSGLYKGLGASYFRIGPHTILSLLFWNELRTLYHSYS</sequence>
<evidence type="ECO:0000256" key="8">
    <source>
        <dbReference type="ARBA" id="ARBA00023128"/>
    </source>
</evidence>
<keyword evidence="8" id="KW-0496">Mitochondrion</keyword>
<keyword evidence="13" id="KW-1185">Reference proteome</keyword>
<feature type="repeat" description="Solcar" evidence="10">
    <location>
        <begin position="202"/>
        <end position="293"/>
    </location>
</feature>
<dbReference type="PANTHER" id="PTHR45928">
    <property type="entry name" value="RE38146P"/>
    <property type="match status" value="1"/>
</dbReference>
<dbReference type="Ensembl" id="ENSSGRT00000117485.1">
    <property type="protein sequence ID" value="ENSSGRP00000110595.1"/>
    <property type="gene ID" value="ENSSGRG00000054422.1"/>
</dbReference>
<keyword evidence="5" id="KW-0677">Repeat</keyword>
<organism evidence="12 13">
    <name type="scientific">Sinocyclocheilus grahami</name>
    <name type="common">Dianchi golden-line fish</name>
    <name type="synonym">Barbus grahami</name>
    <dbReference type="NCBI Taxonomy" id="75366"/>
    <lineage>
        <taxon>Eukaryota</taxon>
        <taxon>Metazoa</taxon>
        <taxon>Chordata</taxon>
        <taxon>Craniata</taxon>
        <taxon>Vertebrata</taxon>
        <taxon>Euteleostomi</taxon>
        <taxon>Actinopterygii</taxon>
        <taxon>Neopterygii</taxon>
        <taxon>Teleostei</taxon>
        <taxon>Ostariophysi</taxon>
        <taxon>Cypriniformes</taxon>
        <taxon>Cyprinidae</taxon>
        <taxon>Cyprininae</taxon>
        <taxon>Sinocyclocheilus</taxon>
    </lineage>
</organism>
<evidence type="ECO:0000313" key="13">
    <source>
        <dbReference type="Proteomes" id="UP000472262"/>
    </source>
</evidence>
<evidence type="ECO:0000256" key="9">
    <source>
        <dbReference type="ARBA" id="ARBA00023136"/>
    </source>
</evidence>
<keyword evidence="3 11" id="KW-0813">Transport</keyword>
<protein>
    <recommendedName>
        <fullName evidence="14">Solute carrier family 25 member 35</fullName>
    </recommendedName>
</protein>
<accession>A0A672T766</accession>
<dbReference type="Proteomes" id="UP000472262">
    <property type="component" value="Unassembled WGS sequence"/>
</dbReference>
<evidence type="ECO:0000256" key="1">
    <source>
        <dbReference type="ARBA" id="ARBA00004448"/>
    </source>
</evidence>
<dbReference type="CTD" id="399512"/>
<evidence type="ECO:0000256" key="5">
    <source>
        <dbReference type="ARBA" id="ARBA00022737"/>
    </source>
</evidence>
<evidence type="ECO:0000256" key="6">
    <source>
        <dbReference type="ARBA" id="ARBA00022792"/>
    </source>
</evidence>
<dbReference type="PANTHER" id="PTHR45928:SF2">
    <property type="entry name" value="SOLUTE CARRIER FAMILY 25 MEMBER 35"/>
    <property type="match status" value="1"/>
</dbReference>
<reference evidence="12" key="2">
    <citation type="submission" date="2025-09" db="UniProtKB">
        <authorList>
            <consortium name="Ensembl"/>
        </authorList>
    </citation>
    <scope>IDENTIFICATION</scope>
</reference>
<evidence type="ECO:0000256" key="3">
    <source>
        <dbReference type="ARBA" id="ARBA00022448"/>
    </source>
</evidence>